<organism evidence="1 2">
    <name type="scientific">Nephila pilipes</name>
    <name type="common">Giant wood spider</name>
    <name type="synonym">Nephila maculata</name>
    <dbReference type="NCBI Taxonomy" id="299642"/>
    <lineage>
        <taxon>Eukaryota</taxon>
        <taxon>Metazoa</taxon>
        <taxon>Ecdysozoa</taxon>
        <taxon>Arthropoda</taxon>
        <taxon>Chelicerata</taxon>
        <taxon>Arachnida</taxon>
        <taxon>Araneae</taxon>
        <taxon>Araneomorphae</taxon>
        <taxon>Entelegynae</taxon>
        <taxon>Araneoidea</taxon>
        <taxon>Nephilidae</taxon>
        <taxon>Nephila</taxon>
    </lineage>
</organism>
<reference evidence="1" key="1">
    <citation type="submission" date="2020-08" db="EMBL/GenBank/DDBJ databases">
        <title>Multicomponent nature underlies the extraordinary mechanical properties of spider dragline silk.</title>
        <authorList>
            <person name="Kono N."/>
            <person name="Nakamura H."/>
            <person name="Mori M."/>
            <person name="Yoshida Y."/>
            <person name="Ohtoshi R."/>
            <person name="Malay A.D."/>
            <person name="Moran D.A.P."/>
            <person name="Tomita M."/>
            <person name="Numata K."/>
            <person name="Arakawa K."/>
        </authorList>
    </citation>
    <scope>NUCLEOTIDE SEQUENCE</scope>
</reference>
<dbReference type="EMBL" id="BMAW01058575">
    <property type="protein sequence ID" value="GFT16955.1"/>
    <property type="molecule type" value="Genomic_DNA"/>
</dbReference>
<evidence type="ECO:0000313" key="1">
    <source>
        <dbReference type="EMBL" id="GFT16955.1"/>
    </source>
</evidence>
<dbReference type="AlphaFoldDB" id="A0A8X6THC4"/>
<protein>
    <submittedName>
        <fullName evidence="1">Uncharacterized protein</fullName>
    </submittedName>
</protein>
<name>A0A8X6THC4_NEPPI</name>
<proteinExistence type="predicted"/>
<comment type="caution">
    <text evidence="1">The sequence shown here is derived from an EMBL/GenBank/DDBJ whole genome shotgun (WGS) entry which is preliminary data.</text>
</comment>
<evidence type="ECO:0000313" key="2">
    <source>
        <dbReference type="Proteomes" id="UP000887013"/>
    </source>
</evidence>
<accession>A0A8X6THC4</accession>
<keyword evidence="2" id="KW-1185">Reference proteome</keyword>
<sequence length="100" mass="11274">MDQGGISTNNKRLIGEYISKRLADACCAPHHTTTIPTRTLQTKNDTGRIHRPTKNTKRQLNLSSTSLPLHINKFAGVPFRIDKRQTHQKTPPHPNLLLKS</sequence>
<dbReference type="Proteomes" id="UP000887013">
    <property type="component" value="Unassembled WGS sequence"/>
</dbReference>
<gene>
    <name evidence="1" type="ORF">NPIL_185941</name>
</gene>